<reference evidence="2" key="1">
    <citation type="journal article" date="2021" name="Open Biol.">
        <title>Shared evolutionary footprints suggest mitochondrial oxidative damage underlies multiple complex I losses in fungi.</title>
        <authorList>
            <person name="Schikora-Tamarit M.A."/>
            <person name="Marcet-Houben M."/>
            <person name="Nosek J."/>
            <person name="Gabaldon T."/>
        </authorList>
    </citation>
    <scope>NUCLEOTIDE SEQUENCE</scope>
    <source>
        <strain evidence="2">NCAIM Y.01608</strain>
    </source>
</reference>
<keyword evidence="1" id="KW-1133">Transmembrane helix</keyword>
<gene>
    <name evidence="2" type="ORF">OGATHE_004757</name>
</gene>
<organism evidence="2 3">
    <name type="scientific">Ogataea polymorpha</name>
    <dbReference type="NCBI Taxonomy" id="460523"/>
    <lineage>
        <taxon>Eukaryota</taxon>
        <taxon>Fungi</taxon>
        <taxon>Dikarya</taxon>
        <taxon>Ascomycota</taxon>
        <taxon>Saccharomycotina</taxon>
        <taxon>Pichiomycetes</taxon>
        <taxon>Pichiales</taxon>
        <taxon>Pichiaceae</taxon>
        <taxon>Ogataea</taxon>
    </lineage>
</organism>
<protein>
    <submittedName>
        <fullName evidence="2">Uncharacterized protein</fullName>
    </submittedName>
</protein>
<keyword evidence="1" id="KW-0472">Membrane</keyword>
<dbReference type="AlphaFoldDB" id="A0A9P8T224"/>
<evidence type="ECO:0000313" key="3">
    <source>
        <dbReference type="Proteomes" id="UP000788993"/>
    </source>
</evidence>
<comment type="caution">
    <text evidence="2">The sequence shown here is derived from an EMBL/GenBank/DDBJ whole genome shotgun (WGS) entry which is preliminary data.</text>
</comment>
<feature type="transmembrane region" description="Helical" evidence="1">
    <location>
        <begin position="45"/>
        <end position="64"/>
    </location>
</feature>
<keyword evidence="3" id="KW-1185">Reference proteome</keyword>
<feature type="transmembrane region" description="Helical" evidence="1">
    <location>
        <begin position="116"/>
        <end position="137"/>
    </location>
</feature>
<dbReference type="EMBL" id="JAEUBD010001266">
    <property type="protein sequence ID" value="KAH3663181.1"/>
    <property type="molecule type" value="Genomic_DNA"/>
</dbReference>
<evidence type="ECO:0000313" key="2">
    <source>
        <dbReference type="EMBL" id="KAH3663181.1"/>
    </source>
</evidence>
<proteinExistence type="predicted"/>
<evidence type="ECO:0000256" key="1">
    <source>
        <dbReference type="SAM" id="Phobius"/>
    </source>
</evidence>
<sequence>MYLDDSSTVVALDGTATSFLSASGMIFSRSWMATFILFRLPCSASLWYTPSGLWLGCVSSLFWMTGDVLRDDDLEDDFEAPFMCKGGTVADGRCWLSWSKKELDDGKITGDDWADVALWLGFFKTLSFAIILGEFLADSLASANDIMAAGVAADGLAVSILTGLLSGSPSCEYDLDGSSMALKSSSFVGALEGGSIRSLDVADSGSMSKKF</sequence>
<feature type="transmembrane region" description="Helical" evidence="1">
    <location>
        <begin position="20"/>
        <end position="38"/>
    </location>
</feature>
<reference evidence="2" key="2">
    <citation type="submission" date="2021-01" db="EMBL/GenBank/DDBJ databases">
        <authorList>
            <person name="Schikora-Tamarit M.A."/>
        </authorList>
    </citation>
    <scope>NUCLEOTIDE SEQUENCE</scope>
    <source>
        <strain evidence="2">NCAIM Y.01608</strain>
    </source>
</reference>
<name>A0A9P8T224_9ASCO</name>
<accession>A0A9P8T224</accession>
<keyword evidence="1" id="KW-0812">Transmembrane</keyword>
<dbReference type="Proteomes" id="UP000788993">
    <property type="component" value="Unassembled WGS sequence"/>
</dbReference>